<gene>
    <name evidence="10" type="ORF">MAG551_01153</name>
</gene>
<protein>
    <recommendedName>
        <fullName evidence="8">Phosphate-specific transport system accessory protein PhoU</fullName>
    </recommendedName>
</protein>
<accession>A0A941W4Z6</accession>
<evidence type="ECO:0000256" key="1">
    <source>
        <dbReference type="ARBA" id="ARBA00004496"/>
    </source>
</evidence>
<comment type="subunit">
    <text evidence="3 8">Homodimer.</text>
</comment>
<evidence type="ECO:0000256" key="2">
    <source>
        <dbReference type="ARBA" id="ARBA00008107"/>
    </source>
</evidence>
<dbReference type="PANTHER" id="PTHR42930:SF3">
    <property type="entry name" value="PHOSPHATE-SPECIFIC TRANSPORT SYSTEM ACCESSORY PROTEIN PHOU"/>
    <property type="match status" value="1"/>
</dbReference>
<keyword evidence="6 8" id="KW-0592">Phosphate transport</keyword>
<comment type="function">
    <text evidence="7 8">Plays a role in the regulation of phosphate uptake.</text>
</comment>
<dbReference type="GO" id="GO:0005737">
    <property type="term" value="C:cytoplasm"/>
    <property type="evidence" value="ECO:0007669"/>
    <property type="project" value="UniProtKB-SubCell"/>
</dbReference>
<comment type="caution">
    <text evidence="10">The sequence shown here is derived from an EMBL/GenBank/DDBJ whole genome shotgun (WGS) entry which is preliminary data.</text>
</comment>
<dbReference type="NCBIfam" id="TIGR02135">
    <property type="entry name" value="phoU_full"/>
    <property type="match status" value="1"/>
</dbReference>
<reference evidence="10" key="1">
    <citation type="journal article" date="2021" name="ISME J.">
        <title>Fine-scale metabolic discontinuity in a stratified prokaryote microbiome of a Red Sea deep halocline.</title>
        <authorList>
            <person name="Michoud G."/>
            <person name="Ngugi D.K."/>
            <person name="Barozzi A."/>
            <person name="Merlino G."/>
            <person name="Calleja M.L."/>
            <person name="Delgado-Huertas A."/>
            <person name="Moran X.A.G."/>
            <person name="Daffonchio D."/>
        </authorList>
    </citation>
    <scope>NUCLEOTIDE SEQUENCE</scope>
    <source>
        <strain evidence="10">SuakinDeep_MAG55_1</strain>
    </source>
</reference>
<dbReference type="InterPro" id="IPR026022">
    <property type="entry name" value="PhoU_dom"/>
</dbReference>
<sequence>MARETFRENIKALEKDIICEGEMVCTAISRSVKALKDLDIAEAQKIVSDDIHINKKRWEIEEKCINLLATQQPVATNLRELIAVLSISTDLERMGDHAEGIAKIVIMHEDKPLVKPLVDIPKMAEKASDMLTRSLEAFVNRDEKTARAICDEDDEVDLLYDQVYRELLSFMTENPTIITRATYLLWAAHNLERIADRVTNICERIVFLVTGTMDEIKVSKY</sequence>
<evidence type="ECO:0000256" key="8">
    <source>
        <dbReference type="PIRNR" id="PIRNR003107"/>
    </source>
</evidence>
<dbReference type="PIRSF" id="PIRSF003107">
    <property type="entry name" value="PhoU"/>
    <property type="match status" value="1"/>
</dbReference>
<feature type="domain" description="PhoU" evidence="9">
    <location>
        <begin position="21"/>
        <end position="105"/>
    </location>
</feature>
<dbReference type="Gene3D" id="1.20.58.220">
    <property type="entry name" value="Phosphate transport system protein phou homolog 2, domain 2"/>
    <property type="match status" value="1"/>
</dbReference>
<dbReference type="Pfam" id="PF01895">
    <property type="entry name" value="PhoU"/>
    <property type="match status" value="2"/>
</dbReference>
<dbReference type="GO" id="GO:0006817">
    <property type="term" value="P:phosphate ion transport"/>
    <property type="evidence" value="ECO:0007669"/>
    <property type="project" value="UniProtKB-KW"/>
</dbReference>
<proteinExistence type="inferred from homology"/>
<evidence type="ECO:0000256" key="7">
    <source>
        <dbReference type="ARBA" id="ARBA00056181"/>
    </source>
</evidence>
<dbReference type="AlphaFoldDB" id="A0A941W4Z6"/>
<dbReference type="EMBL" id="JAANXD010000048">
    <property type="protein sequence ID" value="MBS1258100.1"/>
    <property type="molecule type" value="Genomic_DNA"/>
</dbReference>
<comment type="similarity">
    <text evidence="2 8">Belongs to the PhoU family.</text>
</comment>
<evidence type="ECO:0000256" key="3">
    <source>
        <dbReference type="ARBA" id="ARBA00011738"/>
    </source>
</evidence>
<evidence type="ECO:0000256" key="6">
    <source>
        <dbReference type="ARBA" id="ARBA00022592"/>
    </source>
</evidence>
<evidence type="ECO:0000313" key="10">
    <source>
        <dbReference type="EMBL" id="MBS1258100.1"/>
    </source>
</evidence>
<dbReference type="Proteomes" id="UP000722750">
    <property type="component" value="Unassembled WGS sequence"/>
</dbReference>
<keyword evidence="4 8" id="KW-0813">Transport</keyword>
<evidence type="ECO:0000259" key="9">
    <source>
        <dbReference type="Pfam" id="PF01895"/>
    </source>
</evidence>
<dbReference type="FunFam" id="1.20.58.220:FF:000004">
    <property type="entry name" value="Phosphate-specific transport system accessory protein PhoU"/>
    <property type="match status" value="1"/>
</dbReference>
<dbReference type="GO" id="GO:0045936">
    <property type="term" value="P:negative regulation of phosphate metabolic process"/>
    <property type="evidence" value="ECO:0007669"/>
    <property type="project" value="InterPro"/>
</dbReference>
<feature type="domain" description="PhoU" evidence="9">
    <location>
        <begin position="120"/>
        <end position="205"/>
    </location>
</feature>
<dbReference type="InterPro" id="IPR028366">
    <property type="entry name" value="PhoU"/>
</dbReference>
<organism evidence="10 11">
    <name type="scientific">Candidatus Scalindua arabica</name>
    <dbReference type="NCBI Taxonomy" id="1127984"/>
    <lineage>
        <taxon>Bacteria</taxon>
        <taxon>Pseudomonadati</taxon>
        <taxon>Planctomycetota</taxon>
        <taxon>Candidatus Brocadiia</taxon>
        <taxon>Candidatus Brocadiales</taxon>
        <taxon>Candidatus Scalinduaceae</taxon>
        <taxon>Candidatus Scalindua</taxon>
    </lineage>
</organism>
<dbReference type="SUPFAM" id="SSF109755">
    <property type="entry name" value="PhoU-like"/>
    <property type="match status" value="1"/>
</dbReference>
<evidence type="ECO:0000256" key="5">
    <source>
        <dbReference type="ARBA" id="ARBA00022490"/>
    </source>
</evidence>
<dbReference type="GO" id="GO:0030643">
    <property type="term" value="P:intracellular phosphate ion homeostasis"/>
    <property type="evidence" value="ECO:0007669"/>
    <property type="project" value="InterPro"/>
</dbReference>
<dbReference type="PANTHER" id="PTHR42930">
    <property type="entry name" value="PHOSPHATE-SPECIFIC TRANSPORT SYSTEM ACCESSORY PROTEIN PHOU"/>
    <property type="match status" value="1"/>
</dbReference>
<evidence type="ECO:0000313" key="11">
    <source>
        <dbReference type="Proteomes" id="UP000722750"/>
    </source>
</evidence>
<keyword evidence="5 8" id="KW-0963">Cytoplasm</keyword>
<name>A0A941W4Z6_9BACT</name>
<comment type="subcellular location">
    <subcellularLocation>
        <location evidence="1 8">Cytoplasm</location>
    </subcellularLocation>
</comment>
<dbReference type="InterPro" id="IPR038078">
    <property type="entry name" value="PhoU-like_sf"/>
</dbReference>
<evidence type="ECO:0000256" key="4">
    <source>
        <dbReference type="ARBA" id="ARBA00022448"/>
    </source>
</evidence>